<keyword evidence="3" id="KW-1185">Reference proteome</keyword>
<dbReference type="Gene3D" id="3.40.630.30">
    <property type="match status" value="2"/>
</dbReference>
<evidence type="ECO:0000313" key="2">
    <source>
        <dbReference type="EMBL" id="GMA38774.1"/>
    </source>
</evidence>
<dbReference type="PROSITE" id="PS51186">
    <property type="entry name" value="GNAT"/>
    <property type="match status" value="1"/>
</dbReference>
<dbReference type="Gene3D" id="3.30.1050.10">
    <property type="entry name" value="SCP2 sterol-binding domain"/>
    <property type="match status" value="1"/>
</dbReference>
<dbReference type="EMBL" id="BSUO01000001">
    <property type="protein sequence ID" value="GMA38774.1"/>
    <property type="molecule type" value="Genomic_DNA"/>
</dbReference>
<dbReference type="InterPro" id="IPR036527">
    <property type="entry name" value="SCP2_sterol-bd_dom_sf"/>
</dbReference>
<organism evidence="2 3">
    <name type="scientific">Mobilicoccus caccae</name>
    <dbReference type="NCBI Taxonomy" id="1859295"/>
    <lineage>
        <taxon>Bacteria</taxon>
        <taxon>Bacillati</taxon>
        <taxon>Actinomycetota</taxon>
        <taxon>Actinomycetes</taxon>
        <taxon>Micrococcales</taxon>
        <taxon>Dermatophilaceae</taxon>
        <taxon>Mobilicoccus</taxon>
    </lineage>
</organism>
<sequence length="401" mass="41717">MTFLIRPAQNSDADKLASARLSSEAFGYSLPTDPGDLGPLDAPGQTMYLAERDGVVVGKARDLHYDSWFGGCVVPTSGVASVTVATEERGRGTMRAVMLELMRGARERGAAVSTLVPTAPAAYRPCGYESITTYEHLRLPTASLAPVTRGSGTTRRATAADRPALAAVYDAWARAQNGPLTRRGPAFGDPDQVFQTHAVTLALDPAGETVGYAAWKHTGGYYGGGLLEVDDLVATTLDGYRLLLGALGSSAAVAPTTELLSSGSSGLDLLRLVVPGRSWPAAEIDHYMLAVLDVVAAFEARGYVHGIDTTVRFGVGGAPLAGVDGTYELAVEAGRGRCRRLADVVDAGEVPVFDARGLALWFAGAQSCANIAAVGGLTGAPAPGLLDALMGGRQVHIRDSF</sequence>
<feature type="domain" description="N-acetyltransferase" evidence="1">
    <location>
        <begin position="3"/>
        <end position="150"/>
    </location>
</feature>
<name>A0ABQ6IPY6_9MICO</name>
<proteinExistence type="predicted"/>
<dbReference type="RefSeq" id="WP_284302815.1">
    <property type="nucleotide sequence ID" value="NZ_BSUO01000001.1"/>
</dbReference>
<dbReference type="Pfam" id="PF13530">
    <property type="entry name" value="SCP2_2"/>
    <property type="match status" value="1"/>
</dbReference>
<dbReference type="PANTHER" id="PTHR37817">
    <property type="entry name" value="N-ACETYLTRANSFERASE EIS"/>
    <property type="match status" value="1"/>
</dbReference>
<dbReference type="SUPFAM" id="SSF55718">
    <property type="entry name" value="SCP-like"/>
    <property type="match status" value="1"/>
</dbReference>
<dbReference type="Proteomes" id="UP001157126">
    <property type="component" value="Unassembled WGS sequence"/>
</dbReference>
<gene>
    <name evidence="2" type="ORF">GCM10025883_08190</name>
</gene>
<dbReference type="InterPro" id="IPR051554">
    <property type="entry name" value="Acetyltransferase_Eis"/>
</dbReference>
<dbReference type="Pfam" id="PF13527">
    <property type="entry name" value="Acetyltransf_9"/>
    <property type="match status" value="1"/>
</dbReference>
<accession>A0ABQ6IPY6</accession>
<evidence type="ECO:0000313" key="3">
    <source>
        <dbReference type="Proteomes" id="UP001157126"/>
    </source>
</evidence>
<dbReference type="InterPro" id="IPR025559">
    <property type="entry name" value="Eis_dom"/>
</dbReference>
<protein>
    <recommendedName>
        <fullName evidence="1">N-acetyltransferase domain-containing protein</fullName>
    </recommendedName>
</protein>
<dbReference type="SUPFAM" id="SSF55729">
    <property type="entry name" value="Acyl-CoA N-acyltransferases (Nat)"/>
    <property type="match status" value="1"/>
</dbReference>
<dbReference type="PANTHER" id="PTHR37817:SF1">
    <property type="entry name" value="N-ACETYLTRANSFERASE EIS"/>
    <property type="match status" value="1"/>
</dbReference>
<evidence type="ECO:0000259" key="1">
    <source>
        <dbReference type="PROSITE" id="PS51186"/>
    </source>
</evidence>
<dbReference type="InterPro" id="IPR016181">
    <property type="entry name" value="Acyl_CoA_acyltransferase"/>
</dbReference>
<dbReference type="InterPro" id="IPR000182">
    <property type="entry name" value="GNAT_dom"/>
</dbReference>
<comment type="caution">
    <text evidence="2">The sequence shown here is derived from an EMBL/GenBank/DDBJ whole genome shotgun (WGS) entry which is preliminary data.</text>
</comment>
<reference evidence="3" key="1">
    <citation type="journal article" date="2019" name="Int. J. Syst. Evol. Microbiol.">
        <title>The Global Catalogue of Microorganisms (GCM) 10K type strain sequencing project: providing services to taxonomists for standard genome sequencing and annotation.</title>
        <authorList>
            <consortium name="The Broad Institute Genomics Platform"/>
            <consortium name="The Broad Institute Genome Sequencing Center for Infectious Disease"/>
            <person name="Wu L."/>
            <person name="Ma J."/>
        </authorList>
    </citation>
    <scope>NUCLEOTIDE SEQUENCE [LARGE SCALE GENOMIC DNA]</scope>
    <source>
        <strain evidence="3">NBRC 113072</strain>
    </source>
</reference>